<keyword evidence="1" id="KW-1133">Transmembrane helix</keyword>
<dbReference type="AlphaFoldDB" id="A0A8E0WU34"/>
<evidence type="ECO:0000256" key="1">
    <source>
        <dbReference type="SAM" id="Phobius"/>
    </source>
</evidence>
<sequence>MRPAILWPLAAFIGTWALILIFDAWGSLHWPNPLEWDEANRQVALLLTLFAAWMGWWSAFCFRGRP</sequence>
<proteinExistence type="predicted"/>
<accession>A0A8E0WU34</accession>
<organism evidence="2 3">
    <name type="scientific">Sphingobium indicum F2</name>
    <dbReference type="NCBI Taxonomy" id="1450518"/>
    <lineage>
        <taxon>Bacteria</taxon>
        <taxon>Pseudomonadati</taxon>
        <taxon>Pseudomonadota</taxon>
        <taxon>Alphaproteobacteria</taxon>
        <taxon>Sphingomonadales</taxon>
        <taxon>Sphingomonadaceae</taxon>
        <taxon>Sphingobium</taxon>
    </lineage>
</organism>
<evidence type="ECO:0000313" key="2">
    <source>
        <dbReference type="EMBL" id="KER37264.1"/>
    </source>
</evidence>
<keyword evidence="1" id="KW-0812">Transmembrane</keyword>
<dbReference type="RefSeq" id="WP_020820830.1">
    <property type="nucleotide sequence ID" value="NZ_JANF02000027.1"/>
</dbReference>
<reference evidence="2 3" key="1">
    <citation type="submission" date="2014-05" db="EMBL/GenBank/DDBJ databases">
        <title>Genome Announcement of Sphingobium lucknowense F2.</title>
        <authorList>
            <person name="Lal R."/>
            <person name="Negi V."/>
            <person name="Lata P."/>
            <person name="Sangwan N."/>
            <person name="Gupta S.K."/>
            <person name="Rao D.L.N."/>
            <person name="Das S."/>
        </authorList>
    </citation>
    <scope>NUCLEOTIDE SEQUENCE [LARGE SCALE GENOMIC DNA]</scope>
    <source>
        <strain evidence="2 3">F2</strain>
    </source>
</reference>
<evidence type="ECO:0000313" key="3">
    <source>
        <dbReference type="Proteomes" id="UP000028135"/>
    </source>
</evidence>
<gene>
    <name evidence="2" type="ORF">AL00_06210</name>
</gene>
<name>A0A8E0WU34_9SPHN</name>
<comment type="caution">
    <text evidence="2">The sequence shown here is derived from an EMBL/GenBank/DDBJ whole genome shotgun (WGS) entry which is preliminary data.</text>
</comment>
<protein>
    <submittedName>
        <fullName evidence="2">Uncharacterized protein</fullName>
    </submittedName>
</protein>
<keyword evidence="1" id="KW-0472">Membrane</keyword>
<feature type="transmembrane region" description="Helical" evidence="1">
    <location>
        <begin position="42"/>
        <end position="62"/>
    </location>
</feature>
<dbReference type="EMBL" id="JANF02000027">
    <property type="protein sequence ID" value="KER37264.1"/>
    <property type="molecule type" value="Genomic_DNA"/>
</dbReference>
<dbReference type="Proteomes" id="UP000028135">
    <property type="component" value="Unassembled WGS sequence"/>
</dbReference>